<dbReference type="GO" id="GO:0006790">
    <property type="term" value="P:sulfur compound metabolic process"/>
    <property type="evidence" value="ECO:0007669"/>
    <property type="project" value="TreeGrafter"/>
</dbReference>
<dbReference type="GO" id="GO:0006044">
    <property type="term" value="P:N-acetylglucosamine metabolic process"/>
    <property type="evidence" value="ECO:0007669"/>
    <property type="project" value="TreeGrafter"/>
</dbReference>
<accession>F9ZWG2</accession>
<dbReference type="SUPFAM" id="SSF52540">
    <property type="entry name" value="P-loop containing nucleoside triphosphate hydrolases"/>
    <property type="match status" value="1"/>
</dbReference>
<reference evidence="2" key="3">
    <citation type="submission" date="2011-05" db="EMBL/GenBank/DDBJ databases">
        <title>Complete sequence of Methylomonas methanica MC09.</title>
        <authorList>
            <consortium name="US DOE Joint Genome Institute"/>
            <person name="Lucas S."/>
            <person name="Han J."/>
            <person name="Lapidus A."/>
            <person name="Cheng J.-F."/>
            <person name="Goodwin L."/>
            <person name="Pitluck S."/>
            <person name="Peters L."/>
            <person name="Mikhailova N."/>
            <person name="Teshima H."/>
            <person name="Han C."/>
            <person name="Tapia R."/>
            <person name="Land M."/>
            <person name="Hauser L."/>
            <person name="Kyrpides N."/>
            <person name="Ivanova N."/>
            <person name="Pagani I."/>
            <person name="Stein L."/>
            <person name="Woyke T."/>
        </authorList>
    </citation>
    <scope>NUCLEOTIDE SEQUENCE [LARGE SCALE GENOMIC DNA]</scope>
    <source>
        <strain evidence="2">MC09</strain>
    </source>
</reference>
<protein>
    <submittedName>
        <fullName evidence="1">Sulfotransferase</fullName>
    </submittedName>
</protein>
<keyword evidence="1" id="KW-0808">Transferase</keyword>
<organism evidence="1 2">
    <name type="scientific">Methylomonas methanica (strain DSM 25384 / MC09)</name>
    <dbReference type="NCBI Taxonomy" id="857087"/>
    <lineage>
        <taxon>Bacteria</taxon>
        <taxon>Pseudomonadati</taxon>
        <taxon>Pseudomonadota</taxon>
        <taxon>Gammaproteobacteria</taxon>
        <taxon>Methylococcales</taxon>
        <taxon>Methylococcaceae</taxon>
        <taxon>Methylomonas</taxon>
    </lineage>
</organism>
<dbReference type="KEGG" id="mmt:Metme_1203"/>
<dbReference type="Proteomes" id="UP000008888">
    <property type="component" value="Chromosome"/>
</dbReference>
<dbReference type="eggNOG" id="ENOG5033JSA">
    <property type="taxonomic scope" value="Bacteria"/>
</dbReference>
<dbReference type="InterPro" id="IPR027417">
    <property type="entry name" value="P-loop_NTPase"/>
</dbReference>
<dbReference type="RefSeq" id="WP_013817896.1">
    <property type="nucleotide sequence ID" value="NC_015572.1"/>
</dbReference>
<dbReference type="PANTHER" id="PTHR10704">
    <property type="entry name" value="CARBOHYDRATE SULFOTRANSFERASE"/>
    <property type="match status" value="1"/>
</dbReference>
<dbReference type="STRING" id="857087.Metme_1203"/>
<dbReference type="Gene3D" id="3.40.50.300">
    <property type="entry name" value="P-loop containing nucleotide triphosphate hydrolases"/>
    <property type="match status" value="1"/>
</dbReference>
<reference key="2">
    <citation type="submission" date="2011-05" db="EMBL/GenBank/DDBJ databases">
        <title>Complete genome sequence of the aerobic marine methanotroph Methylomonas methanica MC09.</title>
        <authorList>
            <person name="Boden R."/>
            <person name="Cunliffe M."/>
            <person name="Scanlan J."/>
            <person name="Moussard H."/>
            <person name="Kits K.D."/>
            <person name="Klotz M."/>
            <person name="Jetten M."/>
            <person name="Vuilleumier S."/>
            <person name="Han J."/>
            <person name="Peters L."/>
            <person name="Mikhailova N."/>
            <person name="Teshima H."/>
            <person name="Tapia R."/>
            <person name="Kyrpides N."/>
            <person name="Ivanova N."/>
            <person name="Pagani I."/>
            <person name="Cheng J.-F."/>
            <person name="Goodwin L."/>
            <person name="Han C."/>
            <person name="Hauser L."/>
            <person name="Land M."/>
            <person name="Lapidus A."/>
            <person name="Lucas S."/>
            <person name="Pitluck S."/>
            <person name="Woyke T."/>
            <person name="Stein L.Y."/>
            <person name="Murrell C."/>
        </authorList>
    </citation>
    <scope>NUCLEOTIDE SEQUENCE</scope>
    <source>
        <strain>MC09</strain>
    </source>
</reference>
<dbReference type="GO" id="GO:0001517">
    <property type="term" value="F:N-acetylglucosamine 6-O-sulfotransferase activity"/>
    <property type="evidence" value="ECO:0007669"/>
    <property type="project" value="TreeGrafter"/>
</dbReference>
<evidence type="ECO:0000313" key="1">
    <source>
        <dbReference type="EMBL" id="AEF99631.1"/>
    </source>
</evidence>
<keyword evidence="2" id="KW-1185">Reference proteome</keyword>
<dbReference type="EMBL" id="CP002738">
    <property type="protein sequence ID" value="AEF99631.1"/>
    <property type="molecule type" value="Genomic_DNA"/>
</dbReference>
<reference evidence="1 2" key="1">
    <citation type="journal article" date="2011" name="J. Bacteriol.">
        <title>Complete Genome Sequence of the Aerobic Marine Methanotroph Methylomonas methanica MC09.</title>
        <authorList>
            <person name="Boden R."/>
            <person name="Cunliffe M."/>
            <person name="Scanlan J."/>
            <person name="Moussard H."/>
            <person name="Kits K.D."/>
            <person name="Klotz M.G."/>
            <person name="Jetten M.S."/>
            <person name="Vuilleumier S."/>
            <person name="Han J."/>
            <person name="Peters L."/>
            <person name="Mikhailova N."/>
            <person name="Teshima H."/>
            <person name="Tapia R."/>
            <person name="Kyrpides N."/>
            <person name="Ivanova N."/>
            <person name="Pagani I."/>
            <person name="Cheng J.F."/>
            <person name="Goodwin L."/>
            <person name="Han C."/>
            <person name="Hauser L."/>
            <person name="Land M.L."/>
            <person name="Lapidus A."/>
            <person name="Lucas S."/>
            <person name="Pitluck S."/>
            <person name="Woyke T."/>
            <person name="Stein L."/>
            <person name="Murrell J.C."/>
        </authorList>
    </citation>
    <scope>NUCLEOTIDE SEQUENCE [LARGE SCALE GENOMIC DNA]</scope>
    <source>
        <strain evidence="1 2">MC09</strain>
    </source>
</reference>
<dbReference type="InterPro" id="IPR051135">
    <property type="entry name" value="Gal/GlcNAc/GalNAc_ST"/>
</dbReference>
<sequence length="323" mass="36724">MDSFNRGQLLLVGLPRSGTTWIAKLIDSNPDIVYRHEPDTEFRMNVPVIINSDDTGCEQLISEYCGNIFNRKGVRVCGKQPFFKKAYFNLFTEQLFRISVLVAKLSSRVGISSKIIEVINSKNKKAKLFWKSIESAGRVGAILKAVPDIKVIYVVRSPYGQIASVIDGEARQKFTDTGSSADDYGFFEYLLTTKLARDRGLTMEHVVSMTKLQRLALRWLLHNEHALTEIDKSPHGAIIIRYEDVCVNPEKEAKDIFVFLGLQWYPQTKEFLSNKTDEDKYYSVFKSPINSMEKWKEKLTAEDVEVIDQVIKGTKSASLYGVV</sequence>
<dbReference type="AlphaFoldDB" id="F9ZWG2"/>
<gene>
    <name evidence="1" type="ordered locus">Metme_1203</name>
</gene>
<name>F9ZWG2_METMM</name>
<proteinExistence type="predicted"/>
<dbReference type="HOGENOM" id="CLU_873768_0_0_6"/>
<dbReference type="OrthoDB" id="1431437at2"/>
<dbReference type="Pfam" id="PF13469">
    <property type="entry name" value="Sulfotransfer_3"/>
    <property type="match status" value="1"/>
</dbReference>
<evidence type="ECO:0000313" key="2">
    <source>
        <dbReference type="Proteomes" id="UP000008888"/>
    </source>
</evidence>
<dbReference type="PANTHER" id="PTHR10704:SF44">
    <property type="entry name" value="LD35051P-RELATED"/>
    <property type="match status" value="1"/>
</dbReference>